<dbReference type="AlphaFoldDB" id="A0A3D2X5B6"/>
<evidence type="ECO:0000313" key="2">
    <source>
        <dbReference type="Proteomes" id="UP000262969"/>
    </source>
</evidence>
<organism evidence="1 2">
    <name type="scientific">Lachnoclostridium phytofermentans</name>
    <dbReference type="NCBI Taxonomy" id="66219"/>
    <lineage>
        <taxon>Bacteria</taxon>
        <taxon>Bacillati</taxon>
        <taxon>Bacillota</taxon>
        <taxon>Clostridia</taxon>
        <taxon>Lachnospirales</taxon>
        <taxon>Lachnospiraceae</taxon>
    </lineage>
</organism>
<proteinExistence type="predicted"/>
<keyword evidence="1" id="KW-0378">Hydrolase</keyword>
<gene>
    <name evidence="1" type="ORF">DHW61_04955</name>
</gene>
<dbReference type="Proteomes" id="UP000262969">
    <property type="component" value="Unassembled WGS sequence"/>
</dbReference>
<dbReference type="GO" id="GO:0005975">
    <property type="term" value="P:carbohydrate metabolic process"/>
    <property type="evidence" value="ECO:0007669"/>
    <property type="project" value="InterPro"/>
</dbReference>
<comment type="caution">
    <text evidence="1">The sequence shown here is derived from an EMBL/GenBank/DDBJ whole genome shotgun (WGS) entry which is preliminary data.</text>
</comment>
<name>A0A3D2X5B6_9FIRM</name>
<protein>
    <submittedName>
        <fullName evidence="1">Glycosyl hydrolase</fullName>
    </submittedName>
</protein>
<dbReference type="GO" id="GO:0030246">
    <property type="term" value="F:carbohydrate binding"/>
    <property type="evidence" value="ECO:0007669"/>
    <property type="project" value="InterPro"/>
</dbReference>
<evidence type="ECO:0000313" key="1">
    <source>
        <dbReference type="EMBL" id="HCL01755.1"/>
    </source>
</evidence>
<sequence>ETDLGDLELVEKASENLMLYAEHTWGYSSSISEPWETLVGELEMKKTAYAINGNTYASKNLDKILAKKGEVSIKNFRPQHFRVINPHEIPLRTKAVIYVELWEYLDGVSFGLDVPFEVVDSITGKVLPSQVVRIPRAFEIEVMVSLEAKEERELSIRRIKPKEITIKNHAHIGAEGIEDIILSNTYEESTRKVETNDFIIQFSLKKGIEKIINKATNENIVRDMDIAPFSGIYEITPIKGDFCDTRRRMGRNRKAESTKRYYSFLTDIGVVENGEVFIALRLDYQLEGTGTYSVFLKIYKQMPQIDAMVRIHKHSIWEPENLYVALPFTTNENESTYVDKTGCIIRPGIDQLPGSNKEFYLIQNGIVLHGEKSNVIISIKDAPLITFGDLESKPIELCTGEDVDYNRETPYSWIMNNYWETNFKADLGGFYEFAYSILVTENETPKESFIKCEATNEGVLGFYIDK</sequence>
<accession>A0A3D2X5B6</accession>
<feature type="non-terminal residue" evidence="1">
    <location>
        <position position="1"/>
    </location>
</feature>
<dbReference type="InterPro" id="IPR011013">
    <property type="entry name" value="Gal_mutarotase_sf_dom"/>
</dbReference>
<dbReference type="EMBL" id="DPVV01000170">
    <property type="protein sequence ID" value="HCL01755.1"/>
    <property type="molecule type" value="Genomic_DNA"/>
</dbReference>
<reference evidence="1 2" key="1">
    <citation type="journal article" date="2018" name="Nat. Biotechnol.">
        <title>A standardized bacterial taxonomy based on genome phylogeny substantially revises the tree of life.</title>
        <authorList>
            <person name="Parks D.H."/>
            <person name="Chuvochina M."/>
            <person name="Waite D.W."/>
            <person name="Rinke C."/>
            <person name="Skarshewski A."/>
            <person name="Chaumeil P.A."/>
            <person name="Hugenholtz P."/>
        </authorList>
    </citation>
    <scope>NUCLEOTIDE SEQUENCE [LARGE SCALE GENOMIC DNA]</scope>
    <source>
        <strain evidence="1">UBA11728</strain>
    </source>
</reference>
<dbReference type="GO" id="GO:0016787">
    <property type="term" value="F:hydrolase activity"/>
    <property type="evidence" value="ECO:0007669"/>
    <property type="project" value="UniProtKB-KW"/>
</dbReference>
<dbReference type="SUPFAM" id="SSF74650">
    <property type="entry name" value="Galactose mutarotase-like"/>
    <property type="match status" value="1"/>
</dbReference>